<accession>A0ABS8KIG7</accession>
<reference evidence="1 2" key="1">
    <citation type="submission" date="2021-11" db="EMBL/GenBank/DDBJ databases">
        <authorList>
            <person name="Oh E.-T."/>
            <person name="Kim S.-B."/>
        </authorList>
    </citation>
    <scope>NUCLEOTIDE SEQUENCE [LARGE SCALE GENOMIC DNA]</scope>
    <source>
        <strain evidence="1 2">MMS20-SJTN17</strain>
    </source>
</reference>
<dbReference type="RefSeq" id="WP_230563333.1">
    <property type="nucleotide sequence ID" value="NZ_JAJITC010000013.1"/>
</dbReference>
<proteinExistence type="predicted"/>
<sequence length="218" mass="24514">MCDSQIYEALCAELQSTYHCHTAILYGSRARGDCDATSDVDVIAFRHAGGQLRIAAPWNGVFLDLFVHATDDQAEPGWIRIHGGRVLFQQGTFGDQVLARVRSQYDAGPATISTTEIAFRKAWSEKMLRRAGKGDAEGDYRRHWLLFSLLEDYFEVRGLWYLGPKQALRTLANIDTSHSEVFKRALSPCASLEAIQEAVAVTFGCRRFPDHQHRLHDA</sequence>
<name>A0ABS8KIG7_9BURK</name>
<evidence type="ECO:0000313" key="1">
    <source>
        <dbReference type="EMBL" id="MCC8404510.1"/>
    </source>
</evidence>
<organism evidence="1 2">
    <name type="scientific">Paraburkholderia translucens</name>
    <dbReference type="NCBI Taxonomy" id="2886945"/>
    <lineage>
        <taxon>Bacteria</taxon>
        <taxon>Pseudomonadati</taxon>
        <taxon>Pseudomonadota</taxon>
        <taxon>Betaproteobacteria</taxon>
        <taxon>Burkholderiales</taxon>
        <taxon>Burkholderiaceae</taxon>
        <taxon>Paraburkholderia</taxon>
    </lineage>
</organism>
<dbReference type="EMBL" id="JAJITC010000013">
    <property type="protein sequence ID" value="MCC8404510.1"/>
    <property type="molecule type" value="Genomic_DNA"/>
</dbReference>
<dbReference type="Proteomes" id="UP001430614">
    <property type="component" value="Unassembled WGS sequence"/>
</dbReference>
<comment type="caution">
    <text evidence="1">The sequence shown here is derived from an EMBL/GenBank/DDBJ whole genome shotgun (WGS) entry which is preliminary data.</text>
</comment>
<dbReference type="SUPFAM" id="SSF81301">
    <property type="entry name" value="Nucleotidyltransferase"/>
    <property type="match status" value="1"/>
</dbReference>
<dbReference type="CDD" id="cd05403">
    <property type="entry name" value="NT_KNTase_like"/>
    <property type="match status" value="1"/>
</dbReference>
<dbReference type="Gene3D" id="3.30.460.10">
    <property type="entry name" value="Beta Polymerase, domain 2"/>
    <property type="match status" value="1"/>
</dbReference>
<evidence type="ECO:0000313" key="2">
    <source>
        <dbReference type="Proteomes" id="UP001430614"/>
    </source>
</evidence>
<gene>
    <name evidence="1" type="ORF">LJ655_21940</name>
</gene>
<dbReference type="InterPro" id="IPR043519">
    <property type="entry name" value="NT_sf"/>
</dbReference>
<keyword evidence="2" id="KW-1185">Reference proteome</keyword>
<protein>
    <submittedName>
        <fullName evidence="1">Nucleotidyltransferase domain-containing protein</fullName>
    </submittedName>
</protein>